<evidence type="ECO:0000256" key="1">
    <source>
        <dbReference type="SAM" id="MobiDB-lite"/>
    </source>
</evidence>
<feature type="compositionally biased region" description="Pro residues" evidence="1">
    <location>
        <begin position="143"/>
        <end position="153"/>
    </location>
</feature>
<comment type="caution">
    <text evidence="2">The sequence shown here is derived from an EMBL/GenBank/DDBJ whole genome shotgun (WGS) entry which is preliminary data.</text>
</comment>
<feature type="region of interest" description="Disordered" evidence="1">
    <location>
        <begin position="71"/>
        <end position="96"/>
    </location>
</feature>
<evidence type="ECO:0000313" key="3">
    <source>
        <dbReference type="Proteomes" id="UP000226031"/>
    </source>
</evidence>
<gene>
    <name evidence="2" type="ORF">GX50_05528</name>
</gene>
<evidence type="ECO:0008006" key="4">
    <source>
        <dbReference type="Google" id="ProtNLM"/>
    </source>
</evidence>
<dbReference type="STRING" id="73230.A0A2B7ZEV4"/>
<feature type="region of interest" description="Disordered" evidence="1">
    <location>
        <begin position="141"/>
        <end position="180"/>
    </location>
</feature>
<protein>
    <recommendedName>
        <fullName evidence="4">RRM domain-containing protein</fullName>
    </recommendedName>
</protein>
<feature type="region of interest" description="Disordered" evidence="1">
    <location>
        <begin position="20"/>
        <end position="44"/>
    </location>
</feature>
<feature type="compositionally biased region" description="Basic and acidic residues" evidence="1">
    <location>
        <begin position="71"/>
        <end position="85"/>
    </location>
</feature>
<dbReference type="AlphaFoldDB" id="A0A2B7ZEV4"/>
<dbReference type="VEuPathDB" id="FungiDB:EMCG_01339"/>
<organism evidence="2 3">
    <name type="scientific">[Emmonsia] crescens</name>
    <dbReference type="NCBI Taxonomy" id="73230"/>
    <lineage>
        <taxon>Eukaryota</taxon>
        <taxon>Fungi</taxon>
        <taxon>Dikarya</taxon>
        <taxon>Ascomycota</taxon>
        <taxon>Pezizomycotina</taxon>
        <taxon>Eurotiomycetes</taxon>
        <taxon>Eurotiomycetidae</taxon>
        <taxon>Onygenales</taxon>
        <taxon>Ajellomycetaceae</taxon>
        <taxon>Emergomyces</taxon>
    </lineage>
</organism>
<accession>A0A2B7ZEV4</accession>
<proteinExistence type="predicted"/>
<dbReference type="EMBL" id="PDND01000118">
    <property type="protein sequence ID" value="PGH31688.1"/>
    <property type="molecule type" value="Genomic_DNA"/>
</dbReference>
<evidence type="ECO:0000313" key="2">
    <source>
        <dbReference type="EMBL" id="PGH31688.1"/>
    </source>
</evidence>
<name>A0A2B7ZEV4_9EURO</name>
<dbReference type="Proteomes" id="UP000226031">
    <property type="component" value="Unassembled WGS sequence"/>
</dbReference>
<sequence>MEVPVSSLSSLSLSQVERASFTPGGFTQPSTKEKKLPSESASTNALQALQRRLAEQDARISLLEKKLRKNRLEPAEETDEGRKENVSAARSVPVSSLPAQPKDVRIGLIESNDGVISSKMRYQILQLKLYSIVQQRRSITAEPSPPLASPPEHSPAQSLFDDFSPVSENPAPANHDYSPDDLRAFESHLEMKAASSLNNYSDAVQKETIKTLLEGIGSPTDVPQDYKTEPKHFLPVQSIEAAARTTSASRPTPLPWDGKIKYTLPTSSPFDNADQENSALNGQPRPRFRLGLFQHGLIFDPPKTDGNFNRTVAITNLPLSSCLRHLFQAVRGGLVFSAHLMNMERVAGYHMGIVTFAYEKNARAYVEFAKSHGVLFDNQRAGVMMFKQATYPMSADMERKVSRGHTRCISIKGPRDPERYTDVATFVEKELPVYFDLGDDMVENESGTELQMHFNSIEAASAAIEALRRYNRLANCELSFATDPCSRPLPTCPCH</sequence>
<reference evidence="2 3" key="1">
    <citation type="submission" date="2017-10" db="EMBL/GenBank/DDBJ databases">
        <title>Comparative genomics in systemic dimorphic fungi from Ajellomycetaceae.</title>
        <authorList>
            <person name="Munoz J.F."/>
            <person name="Mcewen J.G."/>
            <person name="Clay O.K."/>
            <person name="Cuomo C.A."/>
        </authorList>
    </citation>
    <scope>NUCLEOTIDE SEQUENCE [LARGE SCALE GENOMIC DNA]</scope>
    <source>
        <strain evidence="2 3">UAMH4076</strain>
    </source>
</reference>
<keyword evidence="3" id="KW-1185">Reference proteome</keyword>